<comment type="caution">
    <text evidence="1">The sequence shown here is derived from an EMBL/GenBank/DDBJ whole genome shotgun (WGS) entry which is preliminary data.</text>
</comment>
<dbReference type="EMBL" id="JAGKQM010000007">
    <property type="protein sequence ID" value="KAH0917713.1"/>
    <property type="molecule type" value="Genomic_DNA"/>
</dbReference>
<gene>
    <name evidence="1" type="ORF">HID58_025373</name>
</gene>
<keyword evidence="2" id="KW-1185">Reference proteome</keyword>
<organism evidence="1 2">
    <name type="scientific">Brassica napus</name>
    <name type="common">Rape</name>
    <dbReference type="NCBI Taxonomy" id="3708"/>
    <lineage>
        <taxon>Eukaryota</taxon>
        <taxon>Viridiplantae</taxon>
        <taxon>Streptophyta</taxon>
        <taxon>Embryophyta</taxon>
        <taxon>Tracheophyta</taxon>
        <taxon>Spermatophyta</taxon>
        <taxon>Magnoliopsida</taxon>
        <taxon>eudicotyledons</taxon>
        <taxon>Gunneridae</taxon>
        <taxon>Pentapetalae</taxon>
        <taxon>rosids</taxon>
        <taxon>malvids</taxon>
        <taxon>Brassicales</taxon>
        <taxon>Brassicaceae</taxon>
        <taxon>Brassiceae</taxon>
        <taxon>Brassica</taxon>
    </lineage>
</organism>
<dbReference type="Proteomes" id="UP000824890">
    <property type="component" value="Unassembled WGS sequence"/>
</dbReference>
<evidence type="ECO:0000313" key="2">
    <source>
        <dbReference type="Proteomes" id="UP000824890"/>
    </source>
</evidence>
<reference evidence="1 2" key="1">
    <citation type="submission" date="2021-05" db="EMBL/GenBank/DDBJ databases">
        <title>Genome Assembly of Synthetic Allotetraploid Brassica napus Reveals Homoeologous Exchanges between Subgenomes.</title>
        <authorList>
            <person name="Davis J.T."/>
        </authorList>
    </citation>
    <scope>NUCLEOTIDE SEQUENCE [LARGE SCALE GENOMIC DNA]</scope>
    <source>
        <strain evidence="2">cv. Da-Ae</strain>
        <tissue evidence="1">Seedling</tissue>
    </source>
</reference>
<proteinExistence type="predicted"/>
<name>A0ABQ8CKX6_BRANA</name>
<sequence length="171" mass="19373">MSRDRYARWSGDGRIIGKSYDARYGRCYAPYEQRTPYHWKEKYKKMVVKSFAITEGASKALSPQRVQDDHAVAMASKTENVSHNSGKKLASTIVTPSRSTLPNDANVTVRSHDAARTITFSPMEKTKQQFPKGDDLIMDALQDIDIAGSDMRMDFDNHEDDLLGEYLEAME</sequence>
<protein>
    <submittedName>
        <fullName evidence="1">Uncharacterized protein</fullName>
    </submittedName>
</protein>
<accession>A0ABQ8CKX6</accession>
<evidence type="ECO:0000313" key="1">
    <source>
        <dbReference type="EMBL" id="KAH0917713.1"/>
    </source>
</evidence>